<dbReference type="AlphaFoldDB" id="A0A2T2P509"/>
<evidence type="ECO:0000256" key="1">
    <source>
        <dbReference type="SAM" id="MobiDB-lite"/>
    </source>
</evidence>
<keyword evidence="3" id="KW-1185">Reference proteome</keyword>
<evidence type="ECO:0000313" key="3">
    <source>
        <dbReference type="Proteomes" id="UP000240883"/>
    </source>
</evidence>
<dbReference type="EMBL" id="KZ678129">
    <property type="protein sequence ID" value="PSN72761.1"/>
    <property type="molecule type" value="Genomic_DNA"/>
</dbReference>
<protein>
    <submittedName>
        <fullName evidence="2">Uncharacterized protein</fullName>
    </submittedName>
</protein>
<reference evidence="2 3" key="1">
    <citation type="journal article" date="2018" name="Front. Microbiol.">
        <title>Genome-Wide Analysis of Corynespora cassiicola Leaf Fall Disease Putative Effectors.</title>
        <authorList>
            <person name="Lopez D."/>
            <person name="Ribeiro S."/>
            <person name="Label P."/>
            <person name="Fumanal B."/>
            <person name="Venisse J.S."/>
            <person name="Kohler A."/>
            <person name="de Oliveira R.R."/>
            <person name="Labutti K."/>
            <person name="Lipzen A."/>
            <person name="Lail K."/>
            <person name="Bauer D."/>
            <person name="Ohm R.A."/>
            <person name="Barry K.W."/>
            <person name="Spatafora J."/>
            <person name="Grigoriev I.V."/>
            <person name="Martin F.M."/>
            <person name="Pujade-Renaud V."/>
        </authorList>
    </citation>
    <scope>NUCLEOTIDE SEQUENCE [LARGE SCALE GENOMIC DNA]</scope>
    <source>
        <strain evidence="2 3">Philippines</strain>
    </source>
</reference>
<name>A0A2T2P509_CORCC</name>
<accession>A0A2T2P509</accession>
<dbReference type="Proteomes" id="UP000240883">
    <property type="component" value="Unassembled WGS sequence"/>
</dbReference>
<organism evidence="2 3">
    <name type="scientific">Corynespora cassiicola Philippines</name>
    <dbReference type="NCBI Taxonomy" id="1448308"/>
    <lineage>
        <taxon>Eukaryota</taxon>
        <taxon>Fungi</taxon>
        <taxon>Dikarya</taxon>
        <taxon>Ascomycota</taxon>
        <taxon>Pezizomycotina</taxon>
        <taxon>Dothideomycetes</taxon>
        <taxon>Pleosporomycetidae</taxon>
        <taxon>Pleosporales</taxon>
        <taxon>Corynesporascaceae</taxon>
        <taxon>Corynespora</taxon>
    </lineage>
</organism>
<evidence type="ECO:0000313" key="2">
    <source>
        <dbReference type="EMBL" id="PSN72761.1"/>
    </source>
</evidence>
<feature type="region of interest" description="Disordered" evidence="1">
    <location>
        <begin position="123"/>
        <end position="147"/>
    </location>
</feature>
<sequence length="271" mass="30145">MAFLGMYSKIGSLPNAKSSRETSKTCISQGNLVEIKRQGAYVGIRNRVLGIPIRALVERGNPDKFGAAPGSIAHEKHADVRTFTMVYECERRPTFTRHRILKTSEGGCKRILHEAISDKTPKRKSLPAAVDSIPSSHHDSTIPGSKASRLHDVISGTSIRDSEISIGKVWLWHWSMQGTNSSRRCAPIPTQGEHRRRADGALHQLERRFFMITQLSVGYFGGYRDHGGVEGCKVSVRDNLDSRAHEANRFLSNGSHRFVSKPSVRLIMCIS</sequence>
<gene>
    <name evidence="2" type="ORF">BS50DRAFT_652891</name>
</gene>
<proteinExistence type="predicted"/>